<keyword evidence="2" id="KW-0966">Cell projection</keyword>
<keyword evidence="2" id="KW-0969">Cilium</keyword>
<keyword evidence="2" id="KW-0282">Flagellum</keyword>
<dbReference type="RefSeq" id="WP_386088920.1">
    <property type="nucleotide sequence ID" value="NZ_JBHRXN010000010.1"/>
</dbReference>
<dbReference type="Pfam" id="PF06366">
    <property type="entry name" value="FlhE"/>
    <property type="match status" value="1"/>
</dbReference>
<feature type="chain" id="PRO_5047460096" evidence="1">
    <location>
        <begin position="25"/>
        <end position="138"/>
    </location>
</feature>
<accession>A0ABV7RAR8</accession>
<name>A0ABV7RAR8_9NEIS</name>
<sequence>MPNAASLSRAVAALLLAASPLAQATAASYASEVVAPTVAVRNTPYRAAFPLLGAPPADGRITTVYYAWQFSYRPPGLTVKLCQGSRCLDVSKDASGTSAAFRGLSPSQPFQLHYAVGGSGAIMPLLSGKQQLAVSYTF</sequence>
<evidence type="ECO:0000313" key="3">
    <source>
        <dbReference type="Proteomes" id="UP001595741"/>
    </source>
</evidence>
<gene>
    <name evidence="2" type="ORF">ACFOLG_04620</name>
</gene>
<dbReference type="Proteomes" id="UP001595741">
    <property type="component" value="Unassembled WGS sequence"/>
</dbReference>
<dbReference type="InterPro" id="IPR009420">
    <property type="entry name" value="FlhE"/>
</dbReference>
<evidence type="ECO:0000256" key="1">
    <source>
        <dbReference type="SAM" id="SignalP"/>
    </source>
</evidence>
<keyword evidence="3" id="KW-1185">Reference proteome</keyword>
<evidence type="ECO:0000313" key="2">
    <source>
        <dbReference type="EMBL" id="MFC3531461.1"/>
    </source>
</evidence>
<comment type="caution">
    <text evidence="2">The sequence shown here is derived from an EMBL/GenBank/DDBJ whole genome shotgun (WGS) entry which is preliminary data.</text>
</comment>
<organism evidence="2 3">
    <name type="scientific">Vogesella facilis</name>
    <dbReference type="NCBI Taxonomy" id="1655232"/>
    <lineage>
        <taxon>Bacteria</taxon>
        <taxon>Pseudomonadati</taxon>
        <taxon>Pseudomonadota</taxon>
        <taxon>Betaproteobacteria</taxon>
        <taxon>Neisseriales</taxon>
        <taxon>Chromobacteriaceae</taxon>
        <taxon>Vogesella</taxon>
    </lineage>
</organism>
<dbReference type="EMBL" id="JBHRXN010000010">
    <property type="protein sequence ID" value="MFC3531461.1"/>
    <property type="molecule type" value="Genomic_DNA"/>
</dbReference>
<feature type="signal peptide" evidence="1">
    <location>
        <begin position="1"/>
        <end position="24"/>
    </location>
</feature>
<keyword evidence="1" id="KW-0732">Signal</keyword>
<proteinExistence type="predicted"/>
<reference evidence="3" key="1">
    <citation type="journal article" date="2019" name="Int. J. Syst. Evol. Microbiol.">
        <title>The Global Catalogue of Microorganisms (GCM) 10K type strain sequencing project: providing services to taxonomists for standard genome sequencing and annotation.</title>
        <authorList>
            <consortium name="The Broad Institute Genomics Platform"/>
            <consortium name="The Broad Institute Genome Sequencing Center for Infectious Disease"/>
            <person name="Wu L."/>
            <person name="Ma J."/>
        </authorList>
    </citation>
    <scope>NUCLEOTIDE SEQUENCE [LARGE SCALE GENOMIC DNA]</scope>
    <source>
        <strain evidence="3">KCTC 42742</strain>
    </source>
</reference>
<protein>
    <submittedName>
        <fullName evidence="2">Flagellar protein FlhE</fullName>
    </submittedName>
</protein>